<feature type="compositionally biased region" description="Acidic residues" evidence="1">
    <location>
        <begin position="360"/>
        <end position="399"/>
    </location>
</feature>
<keyword evidence="3" id="KW-1185">Reference proteome</keyword>
<feature type="region of interest" description="Disordered" evidence="1">
    <location>
        <begin position="359"/>
        <end position="407"/>
    </location>
</feature>
<evidence type="ECO:0000256" key="1">
    <source>
        <dbReference type="SAM" id="MobiDB-lite"/>
    </source>
</evidence>
<accession>A0ABR4N654</accession>
<feature type="compositionally biased region" description="Acidic residues" evidence="1">
    <location>
        <begin position="257"/>
        <end position="278"/>
    </location>
</feature>
<comment type="caution">
    <text evidence="2">The sequence shown here is derived from an EMBL/GenBank/DDBJ whole genome shotgun (WGS) entry which is preliminary data.</text>
</comment>
<dbReference type="Proteomes" id="UP001527925">
    <property type="component" value="Unassembled WGS sequence"/>
</dbReference>
<proteinExistence type="predicted"/>
<gene>
    <name evidence="2" type="ORF">HK105_205355</name>
</gene>
<name>A0ABR4N654_9FUNG</name>
<feature type="region of interest" description="Disordered" evidence="1">
    <location>
        <begin position="257"/>
        <end position="297"/>
    </location>
</feature>
<evidence type="ECO:0000313" key="3">
    <source>
        <dbReference type="Proteomes" id="UP001527925"/>
    </source>
</evidence>
<organism evidence="2 3">
    <name type="scientific">Polyrhizophydium stewartii</name>
    <dbReference type="NCBI Taxonomy" id="2732419"/>
    <lineage>
        <taxon>Eukaryota</taxon>
        <taxon>Fungi</taxon>
        <taxon>Fungi incertae sedis</taxon>
        <taxon>Chytridiomycota</taxon>
        <taxon>Chytridiomycota incertae sedis</taxon>
        <taxon>Chytridiomycetes</taxon>
        <taxon>Rhizophydiales</taxon>
        <taxon>Rhizophydiales incertae sedis</taxon>
        <taxon>Polyrhizophydium</taxon>
    </lineage>
</organism>
<reference evidence="2 3" key="1">
    <citation type="submission" date="2023-09" db="EMBL/GenBank/DDBJ databases">
        <title>Pangenome analysis of Batrachochytrium dendrobatidis and related Chytrids.</title>
        <authorList>
            <person name="Yacoub M.N."/>
            <person name="Stajich J.E."/>
            <person name="James T.Y."/>
        </authorList>
    </citation>
    <scope>NUCLEOTIDE SEQUENCE [LARGE SCALE GENOMIC DNA]</scope>
    <source>
        <strain evidence="2 3">JEL0888</strain>
    </source>
</reference>
<protein>
    <submittedName>
        <fullName evidence="2">Uncharacterized protein</fullName>
    </submittedName>
</protein>
<sequence length="407" mass="45304">MVTTARERALVLELVLWRAPADTLLAARGVSRAARGAVDAHGRWRLLLLREARWLAPYIKAMGREGPPPSPLIRSGASEHTQAHIASLILAEPTWKRRYESWLRNCVGLALVHPLIFADTHPGFTHNVAKRRRMASNFAARNGFRIPEAYLSLMSIVGIQKMYTSVSPTNDFLCSIPKAGPDADAKRGVGQAGVMRVPRKYRKKVERAVGPCDNLVHFIDENQGCCFWHMAINTADPSMDPPVFLCDCDYFGEEYEEDDNEDDAAHDGDDDDDDDDDEHYSSSEPNSDDEDAESGRESPRLIIHELAAPSISLFMYEHFRNGIDWHLNNPGYIHCQKVFGDGIKEQLRVLAGRQSSYVDYCDDDDDDDGSDDGMDLGDDNDDGDDGDDNGDDGDGDGDGDDHHSHEQ</sequence>
<evidence type="ECO:0000313" key="2">
    <source>
        <dbReference type="EMBL" id="KAL2915033.1"/>
    </source>
</evidence>
<dbReference type="EMBL" id="JADGIZ020000027">
    <property type="protein sequence ID" value="KAL2915033.1"/>
    <property type="molecule type" value="Genomic_DNA"/>
</dbReference>